<reference evidence="1" key="1">
    <citation type="submission" date="2015-12" db="EMBL/GenBank/DDBJ databases">
        <title>Update maize B73 reference genome by single molecule sequencing technologies.</title>
        <authorList>
            <consortium name="Maize Genome Sequencing Project"/>
            <person name="Ware D."/>
        </authorList>
    </citation>
    <scope>NUCLEOTIDE SEQUENCE</scope>
    <source>
        <tissue evidence="1">Seedling</tissue>
    </source>
</reference>
<accession>A0A1D6LV64</accession>
<evidence type="ECO:0000313" key="1">
    <source>
        <dbReference type="EMBL" id="AQK83170.1"/>
    </source>
</evidence>
<sequence>MTAGEVASWDIWIIIFLEARCRKGQSKYSKRGWPLIMTAAGAGAWPHWNRKFGANWALRRFDQLSPCHLGVQHALNSFTNLVKGRFCEIRPIASMASSHYVEEGNRLSYVW</sequence>
<dbReference type="AlphaFoldDB" id="A0A1D6LV64"/>
<name>A0A1D6LV64_MAIZE</name>
<proteinExistence type="predicted"/>
<organism evidence="1">
    <name type="scientific">Zea mays</name>
    <name type="common">Maize</name>
    <dbReference type="NCBI Taxonomy" id="4577"/>
    <lineage>
        <taxon>Eukaryota</taxon>
        <taxon>Viridiplantae</taxon>
        <taxon>Streptophyta</taxon>
        <taxon>Embryophyta</taxon>
        <taxon>Tracheophyta</taxon>
        <taxon>Spermatophyta</taxon>
        <taxon>Magnoliopsida</taxon>
        <taxon>Liliopsida</taxon>
        <taxon>Poales</taxon>
        <taxon>Poaceae</taxon>
        <taxon>PACMAD clade</taxon>
        <taxon>Panicoideae</taxon>
        <taxon>Andropogonodae</taxon>
        <taxon>Andropogoneae</taxon>
        <taxon>Tripsacinae</taxon>
        <taxon>Zea</taxon>
    </lineage>
</organism>
<dbReference type="EMBL" id="CM000782">
    <property type="protein sequence ID" value="AQK83170.1"/>
    <property type="molecule type" value="Genomic_DNA"/>
</dbReference>
<gene>
    <name evidence="1" type="ORF">ZEAMMB73_Zm00001d037156</name>
</gene>
<protein>
    <submittedName>
        <fullName evidence="1">Putative PHD-finger domain containing protein family</fullName>
    </submittedName>
</protein>